<dbReference type="RefSeq" id="WP_273305972.1">
    <property type="nucleotide sequence ID" value="NZ_CALUJX010000006.1"/>
</dbReference>
<dbReference type="InterPro" id="IPR010918">
    <property type="entry name" value="PurM-like_C_dom"/>
</dbReference>
<comment type="similarity">
    <text evidence="1">Belongs to the HypE family.</text>
</comment>
<dbReference type="SUPFAM" id="SSF56042">
    <property type="entry name" value="PurM C-terminal domain-like"/>
    <property type="match status" value="1"/>
</dbReference>
<dbReference type="InterPro" id="IPR016188">
    <property type="entry name" value="PurM-like_N"/>
</dbReference>
<evidence type="ECO:0000256" key="1">
    <source>
        <dbReference type="ARBA" id="ARBA00006243"/>
    </source>
</evidence>
<dbReference type="SUPFAM" id="SSF55326">
    <property type="entry name" value="PurM N-terminal domain-like"/>
    <property type="match status" value="1"/>
</dbReference>
<name>A0A921SV45_9BACT</name>
<accession>A0A921SV45</accession>
<evidence type="ECO:0000259" key="3">
    <source>
        <dbReference type="Pfam" id="PF02769"/>
    </source>
</evidence>
<protein>
    <submittedName>
        <fullName evidence="4">Hydrogenase expression/formation protein HypE</fullName>
    </submittedName>
</protein>
<reference evidence="4" key="2">
    <citation type="submission" date="2021-09" db="EMBL/GenBank/DDBJ databases">
        <authorList>
            <person name="Gilroy R."/>
        </authorList>
    </citation>
    <scope>NUCLEOTIDE SEQUENCE</scope>
    <source>
        <strain evidence="4">CHK121-7720</strain>
    </source>
</reference>
<dbReference type="EMBL" id="DYUD01000017">
    <property type="protein sequence ID" value="HJG88957.1"/>
    <property type="molecule type" value="Genomic_DNA"/>
</dbReference>
<dbReference type="Pfam" id="PF00586">
    <property type="entry name" value="AIRS"/>
    <property type="match status" value="1"/>
</dbReference>
<evidence type="ECO:0000313" key="4">
    <source>
        <dbReference type="EMBL" id="HJG88957.1"/>
    </source>
</evidence>
<dbReference type="CDD" id="cd02197">
    <property type="entry name" value="HypE"/>
    <property type="match status" value="1"/>
</dbReference>
<feature type="domain" description="PurM-like N-terminal" evidence="2">
    <location>
        <begin position="49"/>
        <end position="160"/>
    </location>
</feature>
<sequence>MNIPDCPLPTQPTDCITLAHGGGGRMTNRLIESIFYPAFANQWLEQAHDGATLPMPHSRLAFTTDSFVVSPLFFPGGNIGDLAVNGTVNDLLCCGATPLYLSAAFILEEGLPLDTLRQVVQAMREAASRAGVSIVTGDTKVVEHGKCDGLYINTSGIGLVPGNIEIGLHRVQKGDAVIVTGPIGNHGVSILSTREGLSFETTIESDTAALTHIVSNLLAGVPDVHMLRDPTRGGLSSTLNEIAEGAGVTITLDEQSLPIEPPVRAACDLLGLDPLYVANEGILLIFLPDEHAEQALHIIRNDPHGKGARLIGHVTDDRRPEVLLELALGQTRVLDMLSGEQLPRIC</sequence>
<evidence type="ECO:0000313" key="5">
    <source>
        <dbReference type="Proteomes" id="UP000757103"/>
    </source>
</evidence>
<dbReference type="PANTHER" id="PTHR30303">
    <property type="entry name" value="HYDROGENASE ISOENZYMES FORMATION PROTEIN HYPE"/>
    <property type="match status" value="1"/>
</dbReference>
<dbReference type="Gene3D" id="3.30.1330.10">
    <property type="entry name" value="PurM-like, N-terminal domain"/>
    <property type="match status" value="1"/>
</dbReference>
<feature type="domain" description="PurM-like C-terminal" evidence="3">
    <location>
        <begin position="172"/>
        <end position="323"/>
    </location>
</feature>
<dbReference type="AlphaFoldDB" id="A0A921SV45"/>
<evidence type="ECO:0000259" key="2">
    <source>
        <dbReference type="Pfam" id="PF00586"/>
    </source>
</evidence>
<dbReference type="Gene3D" id="3.90.650.10">
    <property type="entry name" value="PurM-like C-terminal domain"/>
    <property type="match status" value="1"/>
</dbReference>
<proteinExistence type="inferred from homology"/>
<dbReference type="Proteomes" id="UP000757103">
    <property type="component" value="Unassembled WGS sequence"/>
</dbReference>
<gene>
    <name evidence="4" type="primary">hypE</name>
    <name evidence="4" type="ORF">K8U91_05725</name>
</gene>
<dbReference type="InterPro" id="IPR011854">
    <property type="entry name" value="HypE"/>
</dbReference>
<dbReference type="InterPro" id="IPR036921">
    <property type="entry name" value="PurM-like_N_sf"/>
</dbReference>
<dbReference type="Pfam" id="PF02769">
    <property type="entry name" value="AIRS_C"/>
    <property type="match status" value="1"/>
</dbReference>
<comment type="caution">
    <text evidence="4">The sequence shown here is derived from an EMBL/GenBank/DDBJ whole genome shotgun (WGS) entry which is preliminary data.</text>
</comment>
<dbReference type="InterPro" id="IPR036676">
    <property type="entry name" value="PurM-like_C_sf"/>
</dbReference>
<reference evidence="4" key="1">
    <citation type="journal article" date="2021" name="PeerJ">
        <title>Extensive microbial diversity within the chicken gut microbiome revealed by metagenomics and culture.</title>
        <authorList>
            <person name="Gilroy R."/>
            <person name="Ravi A."/>
            <person name="Getino M."/>
            <person name="Pursley I."/>
            <person name="Horton D.L."/>
            <person name="Alikhan N.F."/>
            <person name="Baker D."/>
            <person name="Gharbi K."/>
            <person name="Hall N."/>
            <person name="Watson M."/>
            <person name="Adriaenssens E.M."/>
            <person name="Foster-Nyarko E."/>
            <person name="Jarju S."/>
            <person name="Secka A."/>
            <person name="Antonio M."/>
            <person name="Oren A."/>
            <person name="Chaudhuri R.R."/>
            <person name="La Ragione R."/>
            <person name="Hildebrand F."/>
            <person name="Pallen M.J."/>
        </authorList>
    </citation>
    <scope>NUCLEOTIDE SEQUENCE</scope>
    <source>
        <strain evidence="4">CHK121-7720</strain>
    </source>
</reference>
<dbReference type="GO" id="GO:0051604">
    <property type="term" value="P:protein maturation"/>
    <property type="evidence" value="ECO:0007669"/>
    <property type="project" value="TreeGrafter"/>
</dbReference>
<organism evidence="4 5">
    <name type="scientific">Barnesiella viscericola</name>
    <dbReference type="NCBI Taxonomy" id="397865"/>
    <lineage>
        <taxon>Bacteria</taxon>
        <taxon>Pseudomonadati</taxon>
        <taxon>Bacteroidota</taxon>
        <taxon>Bacteroidia</taxon>
        <taxon>Bacteroidales</taxon>
        <taxon>Barnesiellaceae</taxon>
        <taxon>Barnesiella</taxon>
    </lineage>
</organism>
<dbReference type="PIRSF" id="PIRSF005644">
    <property type="entry name" value="Hdrgns_mtr_HypE"/>
    <property type="match status" value="1"/>
</dbReference>
<dbReference type="NCBIfam" id="TIGR02124">
    <property type="entry name" value="hypE"/>
    <property type="match status" value="1"/>
</dbReference>
<dbReference type="PANTHER" id="PTHR30303:SF0">
    <property type="entry name" value="CARBAMOYL DEHYDRATASE HYPE"/>
    <property type="match status" value="1"/>
</dbReference>